<dbReference type="eggNOG" id="COG0318">
    <property type="taxonomic scope" value="Bacteria"/>
</dbReference>
<dbReference type="KEGG" id="gme:Gmet_2229"/>
<dbReference type="STRING" id="269799.Gmet_2229"/>
<dbReference type="Gene3D" id="3.30.300.30">
    <property type="match status" value="1"/>
</dbReference>
<dbReference type="PANTHER" id="PTHR43201">
    <property type="entry name" value="ACYL-COA SYNTHETASE"/>
    <property type="match status" value="1"/>
</dbReference>
<dbReference type="AlphaFoldDB" id="Q39TG8"/>
<dbReference type="RefSeq" id="WP_011365984.1">
    <property type="nucleotide sequence ID" value="NC_007517.1"/>
</dbReference>
<reference evidence="3 4" key="1">
    <citation type="submission" date="2005-10" db="EMBL/GenBank/DDBJ databases">
        <title>Complete sequence of Geobacter metallireducens GS-15.</title>
        <authorList>
            <consortium name="US DOE Joint Genome Institute"/>
            <person name="Copeland A."/>
            <person name="Lucas S."/>
            <person name="Lapidus A."/>
            <person name="Barry K."/>
            <person name="Detter J.C."/>
            <person name="Glavina T."/>
            <person name="Hammon N."/>
            <person name="Israni S."/>
            <person name="Pitluck S."/>
            <person name="Di Bartolo G."/>
            <person name="Chain P."/>
            <person name="Schmutz J."/>
            <person name="Larimer F."/>
            <person name="Land M."/>
            <person name="Kyrpides N."/>
            <person name="Ivanova N."/>
            <person name="Richardson P."/>
        </authorList>
    </citation>
    <scope>NUCLEOTIDE SEQUENCE [LARGE SCALE GENOMIC DNA]</scope>
    <source>
        <strain evidence="4">ATCC 53774 / DSM 7210 / GS-15</strain>
    </source>
</reference>
<dbReference type="InterPro" id="IPR045851">
    <property type="entry name" value="AMP-bd_C_sf"/>
</dbReference>
<evidence type="ECO:0000259" key="1">
    <source>
        <dbReference type="Pfam" id="PF00501"/>
    </source>
</evidence>
<feature type="domain" description="AMP-binding enzyme C-terminal" evidence="2">
    <location>
        <begin position="417"/>
        <end position="494"/>
    </location>
</feature>
<dbReference type="InterPro" id="IPR042099">
    <property type="entry name" value="ANL_N_sf"/>
</dbReference>
<evidence type="ECO:0000313" key="4">
    <source>
        <dbReference type="Proteomes" id="UP000007073"/>
    </source>
</evidence>
<evidence type="ECO:0000313" key="3">
    <source>
        <dbReference type="EMBL" id="ABB32456.1"/>
    </source>
</evidence>
<dbReference type="EMBL" id="CP000148">
    <property type="protein sequence ID" value="ABB32456.1"/>
    <property type="molecule type" value="Genomic_DNA"/>
</dbReference>
<dbReference type="SUPFAM" id="SSF56801">
    <property type="entry name" value="Acetyl-CoA synthetase-like"/>
    <property type="match status" value="1"/>
</dbReference>
<gene>
    <name evidence="3" type="ordered locus">Gmet_2229</name>
</gene>
<keyword evidence="4" id="KW-1185">Reference proteome</keyword>
<reference evidence="3 4" key="2">
    <citation type="journal article" date="2009" name="BMC Microbiol.">
        <title>The genome sequence of Geobacter metallireducens: features of metabolism, physiology and regulation common and dissimilar to Geobacter sulfurreducens.</title>
        <authorList>
            <person name="Aklujkar M."/>
            <person name="Krushkal J."/>
            <person name="DiBartolo G."/>
            <person name="Lapidus A."/>
            <person name="Land M.L."/>
            <person name="Lovley D.R."/>
        </authorList>
    </citation>
    <scope>NUCLEOTIDE SEQUENCE [LARGE SCALE GENOMIC DNA]</scope>
    <source>
        <strain evidence="4">ATCC 53774 / DSM 7210 / GS-15</strain>
    </source>
</reference>
<dbReference type="GO" id="GO:0031956">
    <property type="term" value="F:medium-chain fatty acid-CoA ligase activity"/>
    <property type="evidence" value="ECO:0007669"/>
    <property type="project" value="TreeGrafter"/>
</dbReference>
<sequence>MNWADYLEWGTRENPHKPLVYCNDKIVTYGEMSSWTNCIGNVLADLDVSKGERVATYLPNTPEHEAVLLGALKLGAIGCPLSMRENNVIVIDLLRGLEAKVLVVGAESVEFAREVLQELPELKILMADDASLGFLSLGELVGTASAELETLPMRDSEVAFIAYTGGTTGRPKGVQLTAGMLRAHNYVWYERYQLSRASEVFFGCLSLWHVGGVLDAMALSYTTGASHVLLPKWNPVTALHLVKKHRVTCMIAATTLYQQMSRCDEFLTTDCSSLKICAVGGEPVPVELKERWFRVTGASMREGFGMSEACTQVFAPGKDAPLSSCGKPFDRIEEVRLVDPESRCVIEGAGSGELAVRGDNVTPGYWHDPEQTGRKFDAEGWYYTGDMVRRDEDGYYYTVGRVDDMFQSGGENVYPSEIEAALVLHPDVTKAFCFPEPHTEWGKAACAVVELRPGATSNAERILEFCTTHSTLARFKRPRRIFCIDELPIGATGKVLRRQVKEWLAAQGYHAEF</sequence>
<dbReference type="Pfam" id="PF13193">
    <property type="entry name" value="AMP-binding_C"/>
    <property type="match status" value="1"/>
</dbReference>
<dbReference type="Gene3D" id="3.40.50.12780">
    <property type="entry name" value="N-terminal domain of ligase-like"/>
    <property type="match status" value="1"/>
</dbReference>
<dbReference type="InterPro" id="IPR000873">
    <property type="entry name" value="AMP-dep_synth/lig_dom"/>
</dbReference>
<evidence type="ECO:0000259" key="2">
    <source>
        <dbReference type="Pfam" id="PF13193"/>
    </source>
</evidence>
<dbReference type="PROSITE" id="PS00455">
    <property type="entry name" value="AMP_BINDING"/>
    <property type="match status" value="1"/>
</dbReference>
<name>Q39TG8_GEOMG</name>
<accession>Q39TG8</accession>
<dbReference type="Pfam" id="PF00501">
    <property type="entry name" value="AMP-binding"/>
    <property type="match status" value="1"/>
</dbReference>
<feature type="domain" description="AMP-dependent synthetase/ligase" evidence="1">
    <location>
        <begin position="8"/>
        <end position="366"/>
    </location>
</feature>
<dbReference type="InterPro" id="IPR025110">
    <property type="entry name" value="AMP-bd_C"/>
</dbReference>
<dbReference type="PANTHER" id="PTHR43201:SF32">
    <property type="entry name" value="2-SUCCINYLBENZOATE--COA LIGASE, CHLOROPLASTIC_PEROXISOMAL"/>
    <property type="match status" value="1"/>
</dbReference>
<dbReference type="HOGENOM" id="CLU_000022_59_7_7"/>
<proteinExistence type="predicted"/>
<dbReference type="InterPro" id="IPR020845">
    <property type="entry name" value="AMP-binding_CS"/>
</dbReference>
<protein>
    <submittedName>
        <fullName evidence="3">Acyl-CoA synthetase, AMP-forming</fullName>
    </submittedName>
</protein>
<dbReference type="Proteomes" id="UP000007073">
    <property type="component" value="Chromosome"/>
</dbReference>
<organism evidence="3 4">
    <name type="scientific">Geobacter metallireducens (strain ATCC 53774 / DSM 7210 / GS-15)</name>
    <dbReference type="NCBI Taxonomy" id="269799"/>
    <lineage>
        <taxon>Bacteria</taxon>
        <taxon>Pseudomonadati</taxon>
        <taxon>Thermodesulfobacteriota</taxon>
        <taxon>Desulfuromonadia</taxon>
        <taxon>Geobacterales</taxon>
        <taxon>Geobacteraceae</taxon>
        <taxon>Geobacter</taxon>
    </lineage>
</organism>
<dbReference type="GO" id="GO:0006631">
    <property type="term" value="P:fatty acid metabolic process"/>
    <property type="evidence" value="ECO:0007669"/>
    <property type="project" value="TreeGrafter"/>
</dbReference>